<dbReference type="Pfam" id="PF09945">
    <property type="entry name" value="DUF2177"/>
    <property type="match status" value="1"/>
</dbReference>
<dbReference type="Proteomes" id="UP001589755">
    <property type="component" value="Unassembled WGS sequence"/>
</dbReference>
<proteinExistence type="predicted"/>
<gene>
    <name evidence="2" type="ORF">ACFFJ2_00890</name>
</gene>
<keyword evidence="1" id="KW-0812">Transmembrane</keyword>
<comment type="caution">
    <text evidence="2">The sequence shown here is derived from an EMBL/GenBank/DDBJ whole genome shotgun (WGS) entry which is preliminary data.</text>
</comment>
<evidence type="ECO:0000256" key="1">
    <source>
        <dbReference type="SAM" id="Phobius"/>
    </source>
</evidence>
<accession>A0ABV6D2S2</accession>
<keyword evidence="3" id="KW-1185">Reference proteome</keyword>
<evidence type="ECO:0000313" key="3">
    <source>
        <dbReference type="Proteomes" id="UP001589755"/>
    </source>
</evidence>
<name>A0ABV6D2S2_9HYPH</name>
<keyword evidence="1" id="KW-0472">Membrane</keyword>
<dbReference type="InterPro" id="IPR018687">
    <property type="entry name" value="DUF2177_membr"/>
</dbReference>
<sequence>MKLYATAYLATGLIFLAVDAIWLWVMNRVLYQPTIGPLLLDGFKPVPAALFYMIYIFGIVFFAVAPALALERWTTALIHGAIFGFVAYATYDLTNHATLKGWSAVVTMADLAWGTVLTSTAALSGYLVTQALSKGAGG</sequence>
<reference evidence="2 3" key="1">
    <citation type="submission" date="2024-09" db="EMBL/GenBank/DDBJ databases">
        <authorList>
            <person name="Sun Q."/>
            <person name="Mori K."/>
        </authorList>
    </citation>
    <scope>NUCLEOTIDE SEQUENCE [LARGE SCALE GENOMIC DNA]</scope>
    <source>
        <strain evidence="2 3">CCM 8543</strain>
    </source>
</reference>
<dbReference type="EMBL" id="JBHLXD010000001">
    <property type="protein sequence ID" value="MFC0206953.1"/>
    <property type="molecule type" value="Genomic_DNA"/>
</dbReference>
<protein>
    <submittedName>
        <fullName evidence="2">DUF2177 family protein</fullName>
    </submittedName>
</protein>
<feature type="transmembrane region" description="Helical" evidence="1">
    <location>
        <begin position="111"/>
        <end position="129"/>
    </location>
</feature>
<dbReference type="RefSeq" id="WP_261518873.1">
    <property type="nucleotide sequence ID" value="NZ_JAODNW010000002.1"/>
</dbReference>
<feature type="transmembrane region" description="Helical" evidence="1">
    <location>
        <begin position="73"/>
        <end position="91"/>
    </location>
</feature>
<evidence type="ECO:0000313" key="2">
    <source>
        <dbReference type="EMBL" id="MFC0206953.1"/>
    </source>
</evidence>
<keyword evidence="1" id="KW-1133">Transmembrane helix</keyword>
<organism evidence="2 3">
    <name type="scientific">Chelativorans intermedius</name>
    <dbReference type="NCBI Taxonomy" id="515947"/>
    <lineage>
        <taxon>Bacteria</taxon>
        <taxon>Pseudomonadati</taxon>
        <taxon>Pseudomonadota</taxon>
        <taxon>Alphaproteobacteria</taxon>
        <taxon>Hyphomicrobiales</taxon>
        <taxon>Phyllobacteriaceae</taxon>
        <taxon>Chelativorans</taxon>
    </lineage>
</organism>
<feature type="transmembrane region" description="Helical" evidence="1">
    <location>
        <begin position="46"/>
        <end position="66"/>
    </location>
</feature>
<feature type="transmembrane region" description="Helical" evidence="1">
    <location>
        <begin position="7"/>
        <end position="26"/>
    </location>
</feature>